<dbReference type="GO" id="GO:0032259">
    <property type="term" value="P:methylation"/>
    <property type="evidence" value="ECO:0000318"/>
    <property type="project" value="GO_Central"/>
</dbReference>
<dbReference type="Gene3D" id="1.10.1200.270">
    <property type="entry name" value="Methyltransferase, alpha-helical capping domain"/>
    <property type="match status" value="1"/>
</dbReference>
<reference evidence="5 6" key="1">
    <citation type="journal article" date="2009" name="Nat. Genet.">
        <title>The genome of the cucumber, Cucumis sativus L.</title>
        <authorList>
            <person name="Huang S."/>
            <person name="Li R."/>
            <person name="Zhang Z."/>
            <person name="Li L."/>
            <person name="Gu X."/>
            <person name="Fan W."/>
            <person name="Lucas W.J."/>
            <person name="Wang X."/>
            <person name="Xie B."/>
            <person name="Ni P."/>
            <person name="Ren Y."/>
            <person name="Zhu H."/>
            <person name="Li J."/>
            <person name="Lin K."/>
            <person name="Jin W."/>
            <person name="Fei Z."/>
            <person name="Li G."/>
            <person name="Staub J."/>
            <person name="Kilian A."/>
            <person name="van der Vossen E.A."/>
            <person name="Wu Y."/>
            <person name="Guo J."/>
            <person name="He J."/>
            <person name="Jia Z."/>
            <person name="Ren Y."/>
            <person name="Tian G."/>
            <person name="Lu Y."/>
            <person name="Ruan J."/>
            <person name="Qian W."/>
            <person name="Wang M."/>
            <person name="Huang Q."/>
            <person name="Li B."/>
            <person name="Xuan Z."/>
            <person name="Cao J."/>
            <person name="Asan"/>
            <person name="Wu Z."/>
            <person name="Zhang J."/>
            <person name="Cai Q."/>
            <person name="Bai Y."/>
            <person name="Zhao B."/>
            <person name="Han Y."/>
            <person name="Li Y."/>
            <person name="Li X."/>
            <person name="Wang S."/>
            <person name="Shi Q."/>
            <person name="Liu S."/>
            <person name="Cho W.K."/>
            <person name="Kim J.Y."/>
            <person name="Xu Y."/>
            <person name="Heller-Uszynska K."/>
            <person name="Miao H."/>
            <person name="Cheng Z."/>
            <person name="Zhang S."/>
            <person name="Wu J."/>
            <person name="Yang Y."/>
            <person name="Kang H."/>
            <person name="Li M."/>
            <person name="Liang H."/>
            <person name="Ren X."/>
            <person name="Shi Z."/>
            <person name="Wen M."/>
            <person name="Jian M."/>
            <person name="Yang H."/>
            <person name="Zhang G."/>
            <person name="Yang Z."/>
            <person name="Chen R."/>
            <person name="Liu S."/>
            <person name="Li J."/>
            <person name="Ma L."/>
            <person name="Liu H."/>
            <person name="Zhou Y."/>
            <person name="Zhao J."/>
            <person name="Fang X."/>
            <person name="Li G."/>
            <person name="Fang L."/>
            <person name="Li Y."/>
            <person name="Liu D."/>
            <person name="Zheng H."/>
            <person name="Zhang Y."/>
            <person name="Qin N."/>
            <person name="Li Z."/>
            <person name="Yang G."/>
            <person name="Yang S."/>
            <person name="Bolund L."/>
            <person name="Kristiansen K."/>
            <person name="Zheng H."/>
            <person name="Li S."/>
            <person name="Zhang X."/>
            <person name="Yang H."/>
            <person name="Wang J."/>
            <person name="Sun R."/>
            <person name="Zhang B."/>
            <person name="Jiang S."/>
            <person name="Wang J."/>
            <person name="Du Y."/>
            <person name="Li S."/>
        </authorList>
    </citation>
    <scope>NUCLEOTIDE SEQUENCE [LARGE SCALE GENOMIC DNA]</scope>
    <source>
        <strain evidence="6">cv. 9930</strain>
    </source>
</reference>
<dbReference type="OMA" id="FTIARFE"/>
<dbReference type="GO" id="GO:0008757">
    <property type="term" value="F:S-adenosylmethionine-dependent methyltransferase activity"/>
    <property type="evidence" value="ECO:0000318"/>
    <property type="project" value="GO_Central"/>
</dbReference>
<dbReference type="Proteomes" id="UP000029981">
    <property type="component" value="Chromosome 6"/>
</dbReference>
<dbReference type="SUPFAM" id="SSF53335">
    <property type="entry name" value="S-adenosyl-L-methionine-dependent methyltransferases"/>
    <property type="match status" value="1"/>
</dbReference>
<dbReference type="Gene3D" id="3.40.50.150">
    <property type="entry name" value="Vaccinia Virus protein VP39"/>
    <property type="match status" value="1"/>
</dbReference>
<reference evidence="5 6" key="3">
    <citation type="journal article" date="2010" name="BMC Genomics">
        <title>Transcriptome sequencing and comparative analysis of cucumber flowers with different sex types.</title>
        <authorList>
            <person name="Guo S."/>
            <person name="Zheng Y."/>
            <person name="Joung J.G."/>
            <person name="Liu S."/>
            <person name="Zhang Z."/>
            <person name="Crasta O.R."/>
            <person name="Sobral B.W."/>
            <person name="Xu Y."/>
            <person name="Huang S."/>
            <person name="Fei Z."/>
        </authorList>
    </citation>
    <scope>NUCLEOTIDE SEQUENCE [LARGE SCALE GENOMIC DNA]</scope>
    <source>
        <strain evidence="6">cv. 9930</strain>
    </source>
</reference>
<protein>
    <submittedName>
        <fullName evidence="5">Uncharacterized protein</fullName>
    </submittedName>
</protein>
<dbReference type="PANTHER" id="PTHR31009">
    <property type="entry name" value="S-ADENOSYL-L-METHIONINE:CARBOXYL METHYLTRANSFERASE FAMILY PROTEIN"/>
    <property type="match status" value="1"/>
</dbReference>
<evidence type="ECO:0000313" key="6">
    <source>
        <dbReference type="Proteomes" id="UP000029981"/>
    </source>
</evidence>
<keyword evidence="1" id="KW-0489">Methyltransferase</keyword>
<dbReference type="eggNOG" id="ENOG502QQVK">
    <property type="taxonomic scope" value="Eukaryota"/>
</dbReference>
<dbReference type="AlphaFoldDB" id="A0A0A0KH21"/>
<evidence type="ECO:0000256" key="4">
    <source>
        <dbReference type="ARBA" id="ARBA00022842"/>
    </source>
</evidence>
<evidence type="ECO:0000256" key="3">
    <source>
        <dbReference type="ARBA" id="ARBA00022723"/>
    </source>
</evidence>
<reference evidence="5 6" key="2">
    <citation type="journal article" date="2009" name="PLoS ONE">
        <title>An integrated genetic and cytogenetic map of the cucumber genome.</title>
        <authorList>
            <person name="Ren Y."/>
            <person name="Zhang Z."/>
            <person name="Liu J."/>
            <person name="Staub J.E."/>
            <person name="Han Y."/>
            <person name="Cheng Z."/>
            <person name="Li X."/>
            <person name="Lu J."/>
            <person name="Miao H."/>
            <person name="Kang H."/>
            <person name="Xie B."/>
            <person name="Gu X."/>
            <person name="Wang X."/>
            <person name="Du Y."/>
            <person name="Jin W."/>
            <person name="Huang S."/>
        </authorList>
    </citation>
    <scope>NUCLEOTIDE SEQUENCE [LARGE SCALE GENOMIC DNA]</scope>
    <source>
        <strain evidence="6">cv. 9930</strain>
    </source>
</reference>
<gene>
    <name evidence="5" type="ORF">Csa_6G503870</name>
</gene>
<dbReference type="OrthoDB" id="1523883at2759"/>
<dbReference type="Pfam" id="PF03492">
    <property type="entry name" value="Methyltransf_7"/>
    <property type="match status" value="1"/>
</dbReference>
<keyword evidence="6" id="KW-1185">Reference proteome</keyword>
<evidence type="ECO:0000256" key="1">
    <source>
        <dbReference type="ARBA" id="ARBA00022603"/>
    </source>
</evidence>
<accession>A0A0A0KH21</accession>
<dbReference type="InterPro" id="IPR005299">
    <property type="entry name" value="MeTrfase_7"/>
</dbReference>
<sequence length="371" mass="42800">MEVCKILHMNSGDGDKGYAKNSLLQQKVISMAWPIIKETVEDFCSTQNIPITTLSMADLGCSSGSNTLMIISNLIKQVELHTNKPTQYQIFFNDLPSNDFNAIFRSLPNCLQELKNQVGDDFGNNCFFNGVSGSFYGRLFPNKSLHFVHSSYSVHWLSQVPQGMEIINKGNIFIDSTSPKNVIEGYYKQFQKDFSLFLKCRGEEIVTGGRMVFTILGRTDEYPPNTDYYCYDIKFMNLVLNGMVREGLIKEEKADRFNIPKYRPSPKEVKTEILKEGSFMINRVQVSRIDWNFYNNGEFDELLSNNNVHDVVDSSYYFAKCIRSVYEPLFISHFGEAIVDELFQRYSKMVKYKMSNKKYEYVNLTMSLTKI</sequence>
<reference evidence="5 6" key="4">
    <citation type="journal article" date="2011" name="BMC Genomics">
        <title>RNA-Seq improves annotation of protein-coding genes in the cucumber genome.</title>
        <authorList>
            <person name="Li Z."/>
            <person name="Zhang Z."/>
            <person name="Yan P."/>
            <person name="Huang S."/>
            <person name="Fei Z."/>
            <person name="Lin K."/>
        </authorList>
    </citation>
    <scope>NUCLEOTIDE SEQUENCE [LARGE SCALE GENOMIC DNA]</scope>
    <source>
        <strain evidence="6">cv. 9930</strain>
    </source>
</reference>
<dbReference type="KEGG" id="csv:101218551"/>
<dbReference type="EMBL" id="CM002927">
    <property type="protein sequence ID" value="KGN48853.1"/>
    <property type="molecule type" value="Genomic_DNA"/>
</dbReference>
<keyword evidence="2" id="KW-0808">Transferase</keyword>
<dbReference type="Gramene" id="KGN48853">
    <property type="protein sequence ID" value="KGN48853"/>
    <property type="gene ID" value="Csa_6G503870"/>
</dbReference>
<proteinExistence type="predicted"/>
<keyword evidence="4" id="KW-0460">Magnesium</keyword>
<keyword evidence="3" id="KW-0479">Metal-binding</keyword>
<dbReference type="SMR" id="A0A0A0KH21"/>
<organism evidence="5 6">
    <name type="scientific">Cucumis sativus</name>
    <name type="common">Cucumber</name>
    <dbReference type="NCBI Taxonomy" id="3659"/>
    <lineage>
        <taxon>Eukaryota</taxon>
        <taxon>Viridiplantae</taxon>
        <taxon>Streptophyta</taxon>
        <taxon>Embryophyta</taxon>
        <taxon>Tracheophyta</taxon>
        <taxon>Spermatophyta</taxon>
        <taxon>Magnoliopsida</taxon>
        <taxon>eudicotyledons</taxon>
        <taxon>Gunneridae</taxon>
        <taxon>Pentapetalae</taxon>
        <taxon>rosids</taxon>
        <taxon>fabids</taxon>
        <taxon>Cucurbitales</taxon>
        <taxon>Cucurbitaceae</taxon>
        <taxon>Benincaseae</taxon>
        <taxon>Cucumis</taxon>
    </lineage>
</organism>
<evidence type="ECO:0000313" key="5">
    <source>
        <dbReference type="EMBL" id="KGN48853.1"/>
    </source>
</evidence>
<evidence type="ECO:0000256" key="2">
    <source>
        <dbReference type="ARBA" id="ARBA00022679"/>
    </source>
</evidence>
<dbReference type="InterPro" id="IPR029063">
    <property type="entry name" value="SAM-dependent_MTases_sf"/>
</dbReference>
<dbReference type="GO" id="GO:0046872">
    <property type="term" value="F:metal ion binding"/>
    <property type="evidence" value="ECO:0007669"/>
    <property type="project" value="UniProtKB-KW"/>
</dbReference>
<name>A0A0A0KH21_CUCSA</name>
<dbReference type="InterPro" id="IPR042086">
    <property type="entry name" value="MeTrfase_capping"/>
</dbReference>